<feature type="transmembrane region" description="Helical" evidence="1">
    <location>
        <begin position="81"/>
        <end position="99"/>
    </location>
</feature>
<feature type="transmembrane region" description="Helical" evidence="1">
    <location>
        <begin position="6"/>
        <end position="27"/>
    </location>
</feature>
<evidence type="ECO:0000313" key="3">
    <source>
        <dbReference type="Proteomes" id="UP000183954"/>
    </source>
</evidence>
<dbReference type="EMBL" id="FQXJ01000011">
    <property type="protein sequence ID" value="SHI22438.1"/>
    <property type="molecule type" value="Genomic_DNA"/>
</dbReference>
<sequence length="284" mass="33377">MASTFWSNTIWYILLGIFCIIQMIFGLSKAKNRKHAMAVFIIIAGMTFSYEVTIFCFLKAYNYYPMIIPHSPIDDGLAGNLFSQFSVTASAMLISVLYLKYYWFLIFSLIYTIIEESFLILGIYSQNWYQTWMTTLGLLFLFWVFKRMYATDFKHLRPIWYYIFMLFGLYTLHMPAILWPFIQSGILVLNTKILADPMNSYALISLVNLLLMSFICMVIYFSKLNFKWKSMLALALYVIIYFADKLNIIYVKDSFFLFFATIDIFGMLLCIFILHKLMAPSSNK</sequence>
<accession>A0A1M5ZE10</accession>
<feature type="transmembrane region" description="Helical" evidence="1">
    <location>
        <begin position="256"/>
        <end position="274"/>
    </location>
</feature>
<dbReference type="Proteomes" id="UP000183954">
    <property type="component" value="Unassembled WGS sequence"/>
</dbReference>
<keyword evidence="1" id="KW-0812">Transmembrane</keyword>
<dbReference type="OrthoDB" id="1680238at2"/>
<proteinExistence type="predicted"/>
<protein>
    <submittedName>
        <fullName evidence="2">Uncharacterized protein</fullName>
    </submittedName>
</protein>
<dbReference type="RefSeq" id="WP_073030728.1">
    <property type="nucleotide sequence ID" value="NZ_FQXJ01000011.1"/>
</dbReference>
<reference evidence="3" key="1">
    <citation type="submission" date="2016-11" db="EMBL/GenBank/DDBJ databases">
        <authorList>
            <person name="Varghese N."/>
            <person name="Submissions S."/>
        </authorList>
    </citation>
    <scope>NUCLEOTIDE SEQUENCE [LARGE SCALE GENOMIC DNA]</scope>
    <source>
        <strain evidence="3">DSM 15449</strain>
    </source>
</reference>
<keyword evidence="1" id="KW-0472">Membrane</keyword>
<keyword evidence="3" id="KW-1185">Reference proteome</keyword>
<feature type="transmembrane region" description="Helical" evidence="1">
    <location>
        <begin position="232"/>
        <end position="250"/>
    </location>
</feature>
<feature type="transmembrane region" description="Helical" evidence="1">
    <location>
        <begin position="130"/>
        <end position="149"/>
    </location>
</feature>
<feature type="transmembrane region" description="Helical" evidence="1">
    <location>
        <begin position="104"/>
        <end position="124"/>
    </location>
</feature>
<gene>
    <name evidence="2" type="ORF">SAMN02746098_03222</name>
</gene>
<name>A0A1M5ZE10_9FIRM</name>
<keyword evidence="1" id="KW-1133">Transmembrane helix</keyword>
<feature type="transmembrane region" description="Helical" evidence="1">
    <location>
        <begin position="202"/>
        <end position="220"/>
    </location>
</feature>
<dbReference type="AlphaFoldDB" id="A0A1M5ZE10"/>
<evidence type="ECO:0000313" key="2">
    <source>
        <dbReference type="EMBL" id="SHI22438.1"/>
    </source>
</evidence>
<feature type="transmembrane region" description="Helical" evidence="1">
    <location>
        <begin position="161"/>
        <end position="182"/>
    </location>
</feature>
<evidence type="ECO:0000256" key="1">
    <source>
        <dbReference type="SAM" id="Phobius"/>
    </source>
</evidence>
<organism evidence="2 3">
    <name type="scientific">Desulfosporosinus lacus DSM 15449</name>
    <dbReference type="NCBI Taxonomy" id="1121420"/>
    <lineage>
        <taxon>Bacteria</taxon>
        <taxon>Bacillati</taxon>
        <taxon>Bacillota</taxon>
        <taxon>Clostridia</taxon>
        <taxon>Eubacteriales</taxon>
        <taxon>Desulfitobacteriaceae</taxon>
        <taxon>Desulfosporosinus</taxon>
    </lineage>
</organism>
<feature type="transmembrane region" description="Helical" evidence="1">
    <location>
        <begin position="39"/>
        <end position="61"/>
    </location>
</feature>